<name>K0TIB6_THAOC</name>
<sequence length="78" mass="7908">GRAVRPDDDGAVGRLEACHGPLLRGPGVGPLVRGDPRVRRPDEPPRRYRGGGGYEEGGQASPPPAGPGRPGPVPGTGP</sequence>
<feature type="region of interest" description="Disordered" evidence="1">
    <location>
        <begin position="1"/>
        <end position="78"/>
    </location>
</feature>
<comment type="caution">
    <text evidence="2">The sequence shown here is derived from an EMBL/GenBank/DDBJ whole genome shotgun (WGS) entry which is preliminary data.</text>
</comment>
<dbReference type="EMBL" id="AGNL01001758">
    <property type="protein sequence ID" value="EJK76744.1"/>
    <property type="molecule type" value="Genomic_DNA"/>
</dbReference>
<accession>K0TIB6</accession>
<feature type="compositionally biased region" description="Pro residues" evidence="1">
    <location>
        <begin position="61"/>
        <end position="78"/>
    </location>
</feature>
<reference evidence="2 3" key="1">
    <citation type="journal article" date="2012" name="Genome Biol.">
        <title>Genome and low-iron response of an oceanic diatom adapted to chronic iron limitation.</title>
        <authorList>
            <person name="Lommer M."/>
            <person name="Specht M."/>
            <person name="Roy A.S."/>
            <person name="Kraemer L."/>
            <person name="Andreson R."/>
            <person name="Gutowska M.A."/>
            <person name="Wolf J."/>
            <person name="Bergner S.V."/>
            <person name="Schilhabel M.B."/>
            <person name="Klostermeier U.C."/>
            <person name="Beiko R.G."/>
            <person name="Rosenstiel P."/>
            <person name="Hippler M."/>
            <person name="Laroche J."/>
        </authorList>
    </citation>
    <scope>NUCLEOTIDE SEQUENCE [LARGE SCALE GENOMIC DNA]</scope>
    <source>
        <strain evidence="2 3">CCMP1005</strain>
    </source>
</reference>
<keyword evidence="3" id="KW-1185">Reference proteome</keyword>
<dbReference type="AlphaFoldDB" id="K0TIB6"/>
<feature type="non-terminal residue" evidence="2">
    <location>
        <position position="1"/>
    </location>
</feature>
<dbReference type="Proteomes" id="UP000266841">
    <property type="component" value="Unassembled WGS sequence"/>
</dbReference>
<organism evidence="2 3">
    <name type="scientific">Thalassiosira oceanica</name>
    <name type="common">Marine diatom</name>
    <dbReference type="NCBI Taxonomy" id="159749"/>
    <lineage>
        <taxon>Eukaryota</taxon>
        <taxon>Sar</taxon>
        <taxon>Stramenopiles</taxon>
        <taxon>Ochrophyta</taxon>
        <taxon>Bacillariophyta</taxon>
        <taxon>Coscinodiscophyceae</taxon>
        <taxon>Thalassiosirophycidae</taxon>
        <taxon>Thalassiosirales</taxon>
        <taxon>Thalassiosiraceae</taxon>
        <taxon>Thalassiosira</taxon>
    </lineage>
</organism>
<feature type="compositionally biased region" description="Basic and acidic residues" evidence="1">
    <location>
        <begin position="34"/>
        <end position="46"/>
    </location>
</feature>
<evidence type="ECO:0000256" key="1">
    <source>
        <dbReference type="SAM" id="MobiDB-lite"/>
    </source>
</evidence>
<evidence type="ECO:0000313" key="2">
    <source>
        <dbReference type="EMBL" id="EJK76744.1"/>
    </source>
</evidence>
<evidence type="ECO:0000313" key="3">
    <source>
        <dbReference type="Proteomes" id="UP000266841"/>
    </source>
</evidence>
<feature type="compositionally biased region" description="Low complexity" evidence="1">
    <location>
        <begin position="20"/>
        <end position="33"/>
    </location>
</feature>
<proteinExistence type="predicted"/>
<gene>
    <name evidence="2" type="ORF">THAOC_01477</name>
</gene>
<protein>
    <submittedName>
        <fullName evidence="2">Uncharacterized protein</fullName>
    </submittedName>
</protein>